<proteinExistence type="predicted"/>
<organism evidence="2 3">
    <name type="scientific">Mycteria americana</name>
    <name type="common">Wood stork</name>
    <dbReference type="NCBI Taxonomy" id="33587"/>
    <lineage>
        <taxon>Eukaryota</taxon>
        <taxon>Metazoa</taxon>
        <taxon>Chordata</taxon>
        <taxon>Craniata</taxon>
        <taxon>Vertebrata</taxon>
        <taxon>Euteleostomi</taxon>
        <taxon>Archelosauria</taxon>
        <taxon>Archosauria</taxon>
        <taxon>Dinosauria</taxon>
        <taxon>Saurischia</taxon>
        <taxon>Theropoda</taxon>
        <taxon>Coelurosauria</taxon>
        <taxon>Aves</taxon>
        <taxon>Neognathae</taxon>
        <taxon>Neoaves</taxon>
        <taxon>Aequornithes</taxon>
        <taxon>Ciconiiformes</taxon>
        <taxon>Ciconiidae</taxon>
        <taxon>Mycteria</taxon>
    </lineage>
</organism>
<dbReference type="AlphaFoldDB" id="A0AAN7NQ45"/>
<dbReference type="EMBL" id="JAUNZN010000009">
    <property type="protein sequence ID" value="KAK4815886.1"/>
    <property type="molecule type" value="Genomic_DNA"/>
</dbReference>
<reference evidence="2 3" key="1">
    <citation type="journal article" date="2023" name="J. Hered.">
        <title>Chromosome-level genome of the wood stork (Mycteria americana) provides insight into avian chromosome evolution.</title>
        <authorList>
            <person name="Flamio R. Jr."/>
            <person name="Ramstad K.M."/>
        </authorList>
    </citation>
    <scope>NUCLEOTIDE SEQUENCE [LARGE SCALE GENOMIC DNA]</scope>
    <source>
        <strain evidence="2">JAX WOST 10</strain>
    </source>
</reference>
<sequence length="192" mass="21263">MVILGSCCTRELWHLAAYSYFAGKSRLMAVGFLPLLDISQVGCALMTLPSIWKATLASLTLIPTKQRSSHITVVNVLQVSREGVIELSRKAPVHLYISMTLRVTFLTTCSFCIAVLLGWPGTPIPRSSTTEVEDQAAGPSSHRKPYTKYSQKKSKSGNGHRITESYRLEKTFKIIESNRKPNTTKTTTTPCL</sequence>
<evidence type="ECO:0000313" key="3">
    <source>
        <dbReference type="Proteomes" id="UP001333110"/>
    </source>
</evidence>
<dbReference type="Proteomes" id="UP001333110">
    <property type="component" value="Unassembled WGS sequence"/>
</dbReference>
<name>A0AAN7NQ45_MYCAM</name>
<feature type="region of interest" description="Disordered" evidence="1">
    <location>
        <begin position="127"/>
        <end position="162"/>
    </location>
</feature>
<evidence type="ECO:0000313" key="2">
    <source>
        <dbReference type="EMBL" id="KAK4815886.1"/>
    </source>
</evidence>
<gene>
    <name evidence="2" type="ORF">QYF61_009937</name>
</gene>
<evidence type="ECO:0000256" key="1">
    <source>
        <dbReference type="SAM" id="MobiDB-lite"/>
    </source>
</evidence>
<protein>
    <submittedName>
        <fullName evidence="2">Uncharacterized protein</fullName>
    </submittedName>
</protein>
<feature type="compositionally biased region" description="Basic residues" evidence="1">
    <location>
        <begin position="141"/>
        <end position="155"/>
    </location>
</feature>
<keyword evidence="3" id="KW-1185">Reference proteome</keyword>
<comment type="caution">
    <text evidence="2">The sequence shown here is derived from an EMBL/GenBank/DDBJ whole genome shotgun (WGS) entry which is preliminary data.</text>
</comment>
<accession>A0AAN7NQ45</accession>